<name>A0A9X0CH18_9CNID</name>
<feature type="region of interest" description="Disordered" evidence="1">
    <location>
        <begin position="149"/>
        <end position="187"/>
    </location>
</feature>
<organism evidence="2 3">
    <name type="scientific">Desmophyllum pertusum</name>
    <dbReference type="NCBI Taxonomy" id="174260"/>
    <lineage>
        <taxon>Eukaryota</taxon>
        <taxon>Metazoa</taxon>
        <taxon>Cnidaria</taxon>
        <taxon>Anthozoa</taxon>
        <taxon>Hexacorallia</taxon>
        <taxon>Scleractinia</taxon>
        <taxon>Caryophylliina</taxon>
        <taxon>Caryophylliidae</taxon>
        <taxon>Desmophyllum</taxon>
    </lineage>
</organism>
<protein>
    <submittedName>
        <fullName evidence="2">Uncharacterized protein</fullName>
    </submittedName>
</protein>
<keyword evidence="3" id="KW-1185">Reference proteome</keyword>
<dbReference type="AlphaFoldDB" id="A0A9X0CH18"/>
<dbReference type="EMBL" id="MU827375">
    <property type="protein sequence ID" value="KAJ7350956.1"/>
    <property type="molecule type" value="Genomic_DNA"/>
</dbReference>
<sequence length="206" mass="23065">MPTPTLYINENLTSRRRELFGKAWKIKKDENYHRLWTVDGKILLRKAAGASNQNNEGRRPFKPEEKAIEDDAYRAYKDECAKTGNATPKKKPAFFDEVEELLSEKPCTRPKIVINSSQIVANSLETVESEDDHDENSEPNISSTITINASCSTSNEPNKDDVTETTDVKVKAATSKNAKKRRMSTTDAFSKIDKALESFVSLSASS</sequence>
<feature type="compositionally biased region" description="Basic and acidic residues" evidence="1">
    <location>
        <begin position="56"/>
        <end position="68"/>
    </location>
</feature>
<feature type="compositionally biased region" description="Basic and acidic residues" evidence="1">
    <location>
        <begin position="157"/>
        <end position="170"/>
    </location>
</feature>
<proteinExistence type="predicted"/>
<evidence type="ECO:0000313" key="2">
    <source>
        <dbReference type="EMBL" id="KAJ7350956.1"/>
    </source>
</evidence>
<evidence type="ECO:0000313" key="3">
    <source>
        <dbReference type="Proteomes" id="UP001163046"/>
    </source>
</evidence>
<dbReference type="Proteomes" id="UP001163046">
    <property type="component" value="Unassembled WGS sequence"/>
</dbReference>
<gene>
    <name evidence="2" type="ORF">OS493_037643</name>
</gene>
<dbReference type="OrthoDB" id="5980228at2759"/>
<comment type="caution">
    <text evidence="2">The sequence shown here is derived from an EMBL/GenBank/DDBJ whole genome shotgun (WGS) entry which is preliminary data.</text>
</comment>
<reference evidence="2" key="1">
    <citation type="submission" date="2023-01" db="EMBL/GenBank/DDBJ databases">
        <title>Genome assembly of the deep-sea coral Lophelia pertusa.</title>
        <authorList>
            <person name="Herrera S."/>
            <person name="Cordes E."/>
        </authorList>
    </citation>
    <scope>NUCLEOTIDE SEQUENCE</scope>
    <source>
        <strain evidence="2">USNM1676648</strain>
        <tissue evidence="2">Polyp</tissue>
    </source>
</reference>
<evidence type="ECO:0000256" key="1">
    <source>
        <dbReference type="SAM" id="MobiDB-lite"/>
    </source>
</evidence>
<feature type="region of interest" description="Disordered" evidence="1">
    <location>
        <begin position="49"/>
        <end position="68"/>
    </location>
</feature>
<accession>A0A9X0CH18</accession>